<dbReference type="SMART" id="SM00822">
    <property type="entry name" value="PKS_KR"/>
    <property type="match status" value="1"/>
</dbReference>
<dbReference type="VEuPathDB" id="FungiDB:PEXP_074060"/>
<dbReference type="SUPFAM" id="SSF47336">
    <property type="entry name" value="ACP-like"/>
    <property type="match status" value="2"/>
</dbReference>
<dbReference type="GO" id="GO:0006633">
    <property type="term" value="P:fatty acid biosynthetic process"/>
    <property type="evidence" value="ECO:0007669"/>
    <property type="project" value="InterPro"/>
</dbReference>
<evidence type="ECO:0000256" key="4">
    <source>
        <dbReference type="ARBA" id="ARBA00022603"/>
    </source>
</evidence>
<dbReference type="Gene3D" id="3.40.366.10">
    <property type="entry name" value="Malonyl-Coenzyme A Acyl Carrier Protein, domain 2"/>
    <property type="match status" value="1"/>
</dbReference>
<dbReference type="SMART" id="SM00826">
    <property type="entry name" value="PKS_DH"/>
    <property type="match status" value="1"/>
</dbReference>
<dbReference type="Gene3D" id="3.30.559.30">
    <property type="entry name" value="Nonribosomal peptide synthetase, condensation domain"/>
    <property type="match status" value="1"/>
</dbReference>
<dbReference type="FunFam" id="3.40.47.10:FF:000019">
    <property type="entry name" value="Polyketide synthase type I"/>
    <property type="match status" value="1"/>
</dbReference>
<dbReference type="InterPro" id="IPR029063">
    <property type="entry name" value="SAM-dependent_MTases_sf"/>
</dbReference>
<dbReference type="SUPFAM" id="SSF53335">
    <property type="entry name" value="S-adenosyl-L-methionine-dependent methyltransferases"/>
    <property type="match status" value="1"/>
</dbReference>
<dbReference type="InterPro" id="IPR016039">
    <property type="entry name" value="Thiolase-like"/>
</dbReference>
<dbReference type="InterPro" id="IPR006162">
    <property type="entry name" value="Ppantetheine_attach_site"/>
</dbReference>
<dbReference type="Pfam" id="PF08659">
    <property type="entry name" value="KR"/>
    <property type="match status" value="1"/>
</dbReference>
<name>A0A0A2JDJ3_PENEN</name>
<dbReference type="PROSITE" id="PS50075">
    <property type="entry name" value="CARRIER"/>
    <property type="match status" value="2"/>
</dbReference>
<dbReference type="InterPro" id="IPR020841">
    <property type="entry name" value="PKS_Beta-ketoAc_synthase_dom"/>
</dbReference>
<feature type="region of interest" description="Disordered" evidence="10">
    <location>
        <begin position="2485"/>
        <end position="2548"/>
    </location>
</feature>
<sequence>MSGTNEPIAIIGTGCRFPGNASSPSRLWDLLHHPRDLSRKPPSTRFSADGFYHPNPEHHTTSNVTQSYFLEEDHRLFDATFFNITPKEAEAIDPQQRLLLETVYEAMESAGLTLKGMEGSHTSVYVGLMCNDFHDIQFQDPDYLPQYIATGASRAIISNRVSYFFDFKGPSMTIDTACSSSLVAIHQAVQSLRSGESTAACAAGANLLLSPEYYQAESNLHMLSPSGRSQMWDENADGYARGEGIAAIFLKTLSRALADGDHIEGIIRETGVNSDGRTRGITMPSADAQLSLIRATYKKAGLDPLNPDQRCQYFEAHGTGTPAGDPLEASAISRAFFNEESHDGEKLLVGSIKTVIGHTEGAAGVAGVMKAMLSMQNGIVPPNQHLRSLNPNVKPWYSHLEIPTVPQIWPTTEAHTPRRASVNSFGFGGTNSHVILERYDPALHGKLQDKEHAMDGTISERPFSIPIVLSAHTEQSLFGMLQAYSEYLNSHDSVDLESLAWALLERRSLFPVRVAFSPGSQKDVIAQMNAAIQRGVDSGTRLKIHDIEAGPRILGVFTGQGAQWATMGRALILHSQLFRQTILELESHLSELPHPPSWSLEKEIMAPSSSSRLQEAALSQPLCTAVQVATVNLLHAAGVSFHTIVGHSSGEIAAAYTSGYITANEAIRIAYYRGYFASLACGSDGQKGGMLAAGLSLEEAKEFCNLPPFKGRIGVAASNSASSVTLSGDLDAILAAKSALDTDGKFARALKVDTAYHSTHMHPCSEPYLEALAAIQIKPKSSKPGCAWLSSVSSDNGRPRKEDLSGPYWRDNMVKPVLFYEAVQAAHERRGPFDICIEVGPHAALKGPATQTIKEAAGHAPPYQGALHRGKDDVVSFGSLLGFLWTHLPASAIDVNGFATAMGDDISRRRMFPKDLPSYQWEHNQVHWREGRLSTQYRNRPPFHELLGTRLPGDVDENPRWRNILRADEVHWLRDHRFQGQIIIPAAAYCMMAVGAAQSLSKNVPIEAIEITDLDFENAITVPDGPPGAEVLFNLHQTHTQDGSNKSVIQAEYTCFSGPADGSAPIKRIFTGKLSVFLDSSMGTGLPAKSKIRPILYPMNVDDFYDQMKSIGLNYSGSFRGIQAAQRRLYNSTIRIDPPEEGDGSFLIHPTTLDVCFQAIFAAYASPDDGSLQTSFLPRKIGRILFTIPECQASLAAKSSVSVDAVVTNVVTANTFQLPALCGDLHVFNEKTGQMQILIEDLSVSSFAVGSENDDRQLFLEDRWELDIMSGLSARRSRVDISTTQAPTEACERVAHFYLRELVREGTLSRIVAEYENLVQFARGVASQQPANDAISKIAWASDTEDEIANLVKQYPDSHDLRLSKAIGERLPSIVSGDSGWQDDQIAGIFDQALEYGSTLALAYREIGSVARQIAHKHPRMSILEVGAHAGRATKHILRELNGTFSTYTVAHTTSPNYLAHVHDDLPSQVLLTSLDFNEDLEAQGFKGGSFDLVIAVGVTPMSLPIRQSLSSLRELLKPGGFSVLFEPTGNAINYPFTMSLIPQWWSLEDEHRSEAKTVSLVTWNQLLRQTRFSGVDAVVSDNSEPKMSVIVSQATDKTVQSLRKPLHSRKTIGTIPGKLLILGGKSLETCRLIGQLEMLLESYFHSILTVESLDKLKEKSLQDVIAVLSLNDLDAPFVKNVTKDSWRNLKLVFERVPSVLWILQGYREKNPYHAASLGLLRVIAAETPQLHLQCLDVGNTDSQEFFLAECLLRLVIIQTKKLRNDPALLWSAEQELVLEQGSFLLPRVVPVAELNDRLNSAKRLLQRKVNTSLVEVVLHKATLGSGATRYTAVKGLKRSSFISPEVNHRSLHLQESSLIAVRLADDASVFVALGSDLENGAQYLALILQNASLVNVPTSWTYSLEVPSASSISVEVALRYFAARRMVDLASSSGSTVFHGLDNYLACVVWDMAQAAGKRIFVATDGPHDDVLSPHIPQLYVHPRASKSMLRSSLPRDTNMLIDIAASEKCLQRLRAVLPHNCIVLSSDAVFNDNASQCPNTPEDVWKDLIASAGYIVTQDIPKVRPSELLQEAPVRSPLTTIDWSGDEKLSTLVQPLNSSKLFSSNRTYLLMGLTGELGKFLCRWMVKNGAHHIVISSRNPQRGTRWEAELRSLGTDLHIEPCDVTIKSDVVRLVQKLKDILPPVAGIVNGAMVMRDQPFADMDDETFRRVLQPKVDGSKNLDEVFGDSPLDFFIMTSSTAAVIGNPGQANYASANQFMVGLAAQRKARGVAGSVVDIGMVMGIGYIRRSEEKGTYQHFLGKQNLMAISEHDIRDIFSEGIFGGHPTMGDRSQIMTGLAKIDLSDTSKRPSWIANPRFSHHSFESNLKRTLDTGSDASPKTKLRKADNVEEVSSILQDMFSAELAVTLQLPPDNVNKSISLLEMGADSLVAVEIRSWFLTEIGQDVPVLKLLGGGSFADLCDELAVDILAENVAARDQLARDEPIPEPHENISTVDQALPNNSSEVGDDFKDKIPLGTSGSSDESSANGDTRAQQTPDTSDNESLSVGKAVMPPWLQIDSMSYGQSRIWFPSIYLDDKTTYNCTTSYRLKGPLDLDRLESALQRVTQRHESFRTSFHTDSFTGEAKQVILRKSKFRLRVLGSTNDKSDVKREFDNMHNHIYDLEHGDTFQAFLLVHAPDYHTIIFGYHHIIMDGVSWQLTLQDIELHYTSSTKPSSPVQYSLFAKLQRQAVTRGAYSKQLQFWKSQLHDLPESLPLFPFVKTGSRREMANYATIDLVQPLDASLTNKIKAVSKKAKCTTLHFYLTAFQVMLHHFLGVDDQCIGLVDANRNDPNFMQTIGFLLNFLPLRFSLANDPSFEYLAQQTRTSVYAALGNSDIPIDVILDDLHVTRLTTSPPLFQTIFNYRMGALKQSSIGDIALEWHDYKDTRTPYDIAVSVDEKDDGTGGFLSLGLLEYLFDRTGGELLMKSYVHILEQAAADPTMRLSDYTLFPETASEESILLGIGDDIETTWPDTLSKRINHLVETQPNSLALKDPVGRILTYREMGDRVNAIAAALDTLPAVQPGSRIGVCCQPSSDMVCALLAILRLGAVYVPLDSSMPVERLALICDEAQLSALVNDKETAGVAQKLEVGTKVDLTSLPSRIEKIISDRSEAGLNAFIMFTSGSTGKPKGVQLTHANYMTQILAASERLGLQREIVLQQSSVGFDISLAQIFYCLANGGTLIITDTQKDPEALATLIGREKVTFTLCVPSEYSILLRHGKEALASCTSWRIAYAGGEAFPLGLKEKFRDLHLDNLEVFNAYGPTEGAIAATIGAVNYRAINDERIPIGRRLNNYAAYVVDDDAKPVPVGFPGELLIGGPGISPGYWRKSDLTKQKFITDFISGSDKFSKGWKTLYRTGDKVRLLEDGSLVYQGRMEGDSQVKLRGVRIELEEIETALLNTASALLSDAAVVLRGETEKFLAAFVVFSDGHKPQNSAEYLRSLRSALSLPSFMKPAIIKDLTQLPITASGKLDRRALGSIPLGDIAGAEVSASLTATEQQLSEIWAMLLVDNGEKLRIEKTSDFFSVGGHSLLLLKMQAEIRDRLSSDLTLPELFQNNTLEGLSSRIDASGANHSAQIDWEAETALHSDILSTVGATYPPKDTLKPKTVLLTGATGFLGRALCKKLSASPGIAKIECLAVRNPKTAQKESNKIFFHAGDLRSPFLGLSEKKAKMIFESADLIIHNGADVSHMKSYQSLRRPNVESTKELVRLAAKHKIPFHFISTAGVAQLSGKESYPEVSVAAYPPPTNGIEGYVASKWASERFLERVAAETGMPVWIHRPTSVTGDGTPSTDIVHTVLRYSRLLKSVPELPGWRGYFDFVHVDSVALAVVEAALANDSSMAEDPVYVHHCGETVIPIQQSRVFLETELGEPVSTTSISDWVAAASAEGMNPLVAAFMNMFVDGVAHSLVMPRLMKGDSGAGNV</sequence>
<dbReference type="InterPro" id="IPR020807">
    <property type="entry name" value="PKS_DH"/>
</dbReference>
<accession>A0A0A2JDJ3</accession>
<keyword evidence="2" id="KW-0597">Phosphoprotein</keyword>
<protein>
    <recommendedName>
        <fullName evidence="16">Acyl transferase/acyl hydrolase/lysophospholipase</fullName>
    </recommendedName>
</protein>
<dbReference type="InterPro" id="IPR023213">
    <property type="entry name" value="CAT-like_dom_sf"/>
</dbReference>
<dbReference type="PANTHER" id="PTHR43775">
    <property type="entry name" value="FATTY ACID SYNTHASE"/>
    <property type="match status" value="1"/>
</dbReference>
<dbReference type="PROSITE" id="PS52004">
    <property type="entry name" value="KS3_2"/>
    <property type="match status" value="1"/>
</dbReference>
<dbReference type="Pfam" id="PF07993">
    <property type="entry name" value="NAD_binding_4"/>
    <property type="match status" value="1"/>
</dbReference>
<feature type="region of interest" description="N-terminal hotdog fold" evidence="9">
    <location>
        <begin position="944"/>
        <end position="1081"/>
    </location>
</feature>
<evidence type="ECO:0000256" key="2">
    <source>
        <dbReference type="ARBA" id="ARBA00022553"/>
    </source>
</evidence>
<evidence type="ECO:0008006" key="16">
    <source>
        <dbReference type="Google" id="ProtNLM"/>
    </source>
</evidence>
<dbReference type="Gene3D" id="1.10.1200.10">
    <property type="entry name" value="ACP-like"/>
    <property type="match status" value="2"/>
</dbReference>
<reference evidence="14 15" key="1">
    <citation type="journal article" date="2015" name="Mol. Plant Microbe Interact.">
        <title>Genome, transcriptome, and functional analyses of Penicillium expansum provide new insights into secondary metabolism and pathogenicity.</title>
        <authorList>
            <person name="Ballester A.R."/>
            <person name="Marcet-Houben M."/>
            <person name="Levin E."/>
            <person name="Sela N."/>
            <person name="Selma-Lazaro C."/>
            <person name="Carmona L."/>
            <person name="Wisniewski M."/>
            <person name="Droby S."/>
            <person name="Gonzalez-Candelas L."/>
            <person name="Gabaldon T."/>
        </authorList>
    </citation>
    <scope>NUCLEOTIDE SEQUENCE [LARGE SCALE GENOMIC DNA]</scope>
    <source>
        <strain evidence="14 15">MD-8</strain>
    </source>
</reference>
<dbReference type="Pfam" id="PF14765">
    <property type="entry name" value="PS-DH"/>
    <property type="match status" value="1"/>
</dbReference>
<dbReference type="InterPro" id="IPR049551">
    <property type="entry name" value="PKS_DH_C"/>
</dbReference>
<dbReference type="Gene3D" id="3.40.47.10">
    <property type="match status" value="1"/>
</dbReference>
<dbReference type="InterPro" id="IPR013217">
    <property type="entry name" value="Methyltransf_12"/>
</dbReference>
<keyword evidence="15" id="KW-1185">Reference proteome</keyword>
<dbReference type="GO" id="GO:0016874">
    <property type="term" value="F:ligase activity"/>
    <property type="evidence" value="ECO:0007669"/>
    <property type="project" value="UniProtKB-KW"/>
</dbReference>
<dbReference type="InterPro" id="IPR032821">
    <property type="entry name" value="PKS_assoc"/>
</dbReference>
<dbReference type="SUPFAM" id="SSF52777">
    <property type="entry name" value="CoA-dependent acyltransferases"/>
    <property type="match status" value="2"/>
</dbReference>
<evidence type="ECO:0000313" key="15">
    <source>
        <dbReference type="Proteomes" id="UP000030143"/>
    </source>
</evidence>
<dbReference type="GO" id="GO:0009403">
    <property type="term" value="P:toxin biosynthetic process"/>
    <property type="evidence" value="ECO:0007669"/>
    <property type="project" value="UniProtKB-ARBA"/>
</dbReference>
<dbReference type="RefSeq" id="XP_016596094.1">
    <property type="nucleotide sequence ID" value="XM_016743372.1"/>
</dbReference>
<dbReference type="GO" id="GO:0004315">
    <property type="term" value="F:3-oxoacyl-[acyl-carrier-protein] synthase activity"/>
    <property type="evidence" value="ECO:0007669"/>
    <property type="project" value="InterPro"/>
</dbReference>
<dbReference type="InterPro" id="IPR045851">
    <property type="entry name" value="AMP-bd_C_sf"/>
</dbReference>
<feature type="domain" description="Carrier" evidence="11">
    <location>
        <begin position="2391"/>
        <end position="2469"/>
    </location>
</feature>
<dbReference type="GO" id="GO:0032259">
    <property type="term" value="P:methylation"/>
    <property type="evidence" value="ECO:0007669"/>
    <property type="project" value="UniProtKB-KW"/>
</dbReference>
<dbReference type="Pfam" id="PF16197">
    <property type="entry name" value="KAsynt_C_assoc"/>
    <property type="match status" value="1"/>
</dbReference>
<dbReference type="SUPFAM" id="SSF51735">
    <property type="entry name" value="NAD(P)-binding Rossmann-fold domains"/>
    <property type="match status" value="2"/>
</dbReference>
<proteinExistence type="inferred from homology"/>
<comment type="similarity">
    <text evidence="8">In the C-terminal section; belongs to the NRP synthetase family.</text>
</comment>
<evidence type="ECO:0000259" key="11">
    <source>
        <dbReference type="PROSITE" id="PS50075"/>
    </source>
</evidence>
<dbReference type="SUPFAM" id="SSF55048">
    <property type="entry name" value="Probable ACP-binding domain of malonyl-CoA ACP transacylase"/>
    <property type="match status" value="1"/>
</dbReference>
<dbReference type="InterPro" id="IPR014030">
    <property type="entry name" value="Ketoacyl_synth_N"/>
</dbReference>
<dbReference type="InterPro" id="IPR013120">
    <property type="entry name" value="FAR_NAD-bd"/>
</dbReference>
<dbReference type="Gene3D" id="3.40.50.150">
    <property type="entry name" value="Vaccinia Virus protein VP39"/>
    <property type="match status" value="1"/>
</dbReference>
<keyword evidence="4" id="KW-0489">Methyltransferase</keyword>
<dbReference type="SMART" id="SM00825">
    <property type="entry name" value="PKS_KS"/>
    <property type="match status" value="1"/>
</dbReference>
<dbReference type="CDD" id="cd05930">
    <property type="entry name" value="A_NRPS"/>
    <property type="match status" value="1"/>
</dbReference>
<dbReference type="InterPro" id="IPR020806">
    <property type="entry name" value="PKS_PP-bd"/>
</dbReference>
<dbReference type="GO" id="GO:1901336">
    <property type="term" value="P:lactone biosynthetic process"/>
    <property type="evidence" value="ECO:0007669"/>
    <property type="project" value="UniProtKB-ARBA"/>
</dbReference>
<dbReference type="EMBL" id="JQFZ01000250">
    <property type="protein sequence ID" value="KGO53492.1"/>
    <property type="molecule type" value="Genomic_DNA"/>
</dbReference>
<dbReference type="InterPro" id="IPR013968">
    <property type="entry name" value="PKS_KR"/>
</dbReference>
<feature type="domain" description="PKS/mFAS DH" evidence="13">
    <location>
        <begin position="944"/>
        <end position="1253"/>
    </location>
</feature>
<keyword evidence="6" id="KW-0677">Repeat</keyword>
<dbReference type="InterPro" id="IPR057326">
    <property type="entry name" value="KR_dom"/>
</dbReference>
<dbReference type="SUPFAM" id="SSF53901">
    <property type="entry name" value="Thiolase-like"/>
    <property type="match status" value="1"/>
</dbReference>
<keyword evidence="5" id="KW-0808">Transferase</keyword>
<dbReference type="Proteomes" id="UP000030143">
    <property type="component" value="Unassembled WGS sequence"/>
</dbReference>
<dbReference type="PROSITE" id="PS00012">
    <property type="entry name" value="PHOSPHOPANTETHEINE"/>
    <property type="match status" value="1"/>
</dbReference>
<dbReference type="GO" id="GO:0008168">
    <property type="term" value="F:methyltransferase activity"/>
    <property type="evidence" value="ECO:0007669"/>
    <property type="project" value="UniProtKB-KW"/>
</dbReference>
<evidence type="ECO:0000256" key="3">
    <source>
        <dbReference type="ARBA" id="ARBA00022598"/>
    </source>
</evidence>
<keyword evidence="7" id="KW-0511">Multifunctional enzyme</keyword>
<comment type="caution">
    <text evidence="14">The sequence shown here is derived from an EMBL/GenBank/DDBJ whole genome shotgun (WGS) entry which is preliminary data.</text>
</comment>
<dbReference type="InterPro" id="IPR020845">
    <property type="entry name" value="AMP-binding_CS"/>
</dbReference>
<dbReference type="PROSITE" id="PS00606">
    <property type="entry name" value="KS3_1"/>
    <property type="match status" value="1"/>
</dbReference>
<dbReference type="PROSITE" id="PS00455">
    <property type="entry name" value="AMP_BINDING"/>
    <property type="match status" value="1"/>
</dbReference>
<dbReference type="Pfam" id="PF02801">
    <property type="entry name" value="Ketoacyl-synt_C"/>
    <property type="match status" value="1"/>
</dbReference>
<dbReference type="InterPro" id="IPR016036">
    <property type="entry name" value="Malonyl_transacylase_ACP-bd"/>
</dbReference>
<evidence type="ECO:0000259" key="13">
    <source>
        <dbReference type="PROSITE" id="PS52019"/>
    </source>
</evidence>
<dbReference type="HOGENOM" id="CLU_000022_37_4_1"/>
<evidence type="ECO:0000256" key="1">
    <source>
        <dbReference type="ARBA" id="ARBA00022450"/>
    </source>
</evidence>
<dbReference type="Pfam" id="PF00109">
    <property type="entry name" value="ketoacyl-synt"/>
    <property type="match status" value="1"/>
</dbReference>
<dbReference type="InterPro" id="IPR049900">
    <property type="entry name" value="PKS_mFAS_DH"/>
</dbReference>
<evidence type="ECO:0000256" key="6">
    <source>
        <dbReference type="ARBA" id="ARBA00022737"/>
    </source>
</evidence>
<dbReference type="GO" id="GO:0031177">
    <property type="term" value="F:phosphopantetheine binding"/>
    <property type="evidence" value="ECO:0007669"/>
    <property type="project" value="InterPro"/>
</dbReference>
<dbReference type="Pfam" id="PF08242">
    <property type="entry name" value="Methyltransf_12"/>
    <property type="match status" value="1"/>
</dbReference>
<dbReference type="InterPro" id="IPR014031">
    <property type="entry name" value="Ketoacyl_synth_C"/>
</dbReference>
<dbReference type="PANTHER" id="PTHR43775:SF20">
    <property type="entry name" value="HYBRID PKS-NRPS SYNTHETASE APDA"/>
    <property type="match status" value="1"/>
</dbReference>
<dbReference type="GeneID" id="27678791"/>
<feature type="active site" description="Proton donor; for dehydratase activity" evidence="9">
    <location>
        <position position="1154"/>
    </location>
</feature>
<dbReference type="Pfam" id="PF00668">
    <property type="entry name" value="Condensation"/>
    <property type="match status" value="1"/>
</dbReference>
<dbReference type="InterPro" id="IPR001227">
    <property type="entry name" value="Ac_transferase_dom_sf"/>
</dbReference>
<dbReference type="Gene3D" id="3.40.50.12780">
    <property type="entry name" value="N-terminal domain of ligase-like"/>
    <property type="match status" value="1"/>
</dbReference>
<evidence type="ECO:0000256" key="8">
    <source>
        <dbReference type="ARBA" id="ARBA00029443"/>
    </source>
</evidence>
<evidence type="ECO:0000256" key="5">
    <source>
        <dbReference type="ARBA" id="ARBA00022679"/>
    </source>
</evidence>
<feature type="active site" description="Proton acceptor; for dehydratase activity" evidence="9">
    <location>
        <position position="976"/>
    </location>
</feature>
<dbReference type="Gene3D" id="3.30.300.30">
    <property type="match status" value="1"/>
</dbReference>
<dbReference type="InterPro" id="IPR010071">
    <property type="entry name" value="AA_adenyl_dom"/>
</dbReference>
<dbReference type="GO" id="GO:0004312">
    <property type="term" value="F:fatty acid synthase activity"/>
    <property type="evidence" value="ECO:0007669"/>
    <property type="project" value="TreeGrafter"/>
</dbReference>
<dbReference type="STRING" id="27334.A0A0A2JDJ3"/>
<dbReference type="Pfam" id="PF00698">
    <property type="entry name" value="Acyl_transf_1"/>
    <property type="match status" value="1"/>
</dbReference>
<dbReference type="InterPro" id="IPR014043">
    <property type="entry name" value="Acyl_transferase_dom"/>
</dbReference>
<keyword evidence="3" id="KW-0436">Ligase</keyword>
<keyword evidence="1" id="KW-0596">Phosphopantetheine</keyword>
<dbReference type="CDD" id="cd00833">
    <property type="entry name" value="PKS"/>
    <property type="match status" value="1"/>
</dbReference>
<dbReference type="InterPro" id="IPR042104">
    <property type="entry name" value="PKS_dehydratase_sf"/>
</dbReference>
<dbReference type="InterPro" id="IPR049552">
    <property type="entry name" value="PKS_DH_N"/>
</dbReference>
<dbReference type="SUPFAM" id="SSF56801">
    <property type="entry name" value="Acetyl-CoA synthetase-like"/>
    <property type="match status" value="1"/>
</dbReference>
<dbReference type="NCBIfam" id="TIGR01733">
    <property type="entry name" value="AA-adenyl-dom"/>
    <property type="match status" value="1"/>
</dbReference>
<dbReference type="CDD" id="cd19532">
    <property type="entry name" value="C_PKS-NRPS"/>
    <property type="match status" value="1"/>
</dbReference>
<dbReference type="InterPro" id="IPR050091">
    <property type="entry name" value="PKS_NRPS_Biosynth_Enz"/>
</dbReference>
<dbReference type="Pfam" id="PF00501">
    <property type="entry name" value="AMP-binding"/>
    <property type="match status" value="1"/>
</dbReference>
<feature type="domain" description="Carrier" evidence="11">
    <location>
        <begin position="3534"/>
        <end position="3613"/>
    </location>
</feature>
<dbReference type="SMART" id="SM00827">
    <property type="entry name" value="PKS_AT"/>
    <property type="match status" value="1"/>
</dbReference>
<dbReference type="InterPro" id="IPR009081">
    <property type="entry name" value="PP-bd_ACP"/>
</dbReference>
<dbReference type="GO" id="GO:0030639">
    <property type="term" value="P:polyketide biosynthetic process"/>
    <property type="evidence" value="ECO:0007669"/>
    <property type="project" value="UniProtKB-ARBA"/>
</dbReference>
<dbReference type="SMART" id="SM00823">
    <property type="entry name" value="PKS_PP"/>
    <property type="match status" value="1"/>
</dbReference>
<dbReference type="Pfam" id="PF21089">
    <property type="entry name" value="PKS_DH_N"/>
    <property type="match status" value="1"/>
</dbReference>
<dbReference type="InterPro" id="IPR018201">
    <property type="entry name" value="Ketoacyl_synth_AS"/>
</dbReference>
<evidence type="ECO:0000313" key="14">
    <source>
        <dbReference type="EMBL" id="KGO53492.1"/>
    </source>
</evidence>
<evidence type="ECO:0000256" key="7">
    <source>
        <dbReference type="ARBA" id="ARBA00023268"/>
    </source>
</evidence>
<dbReference type="InterPro" id="IPR016035">
    <property type="entry name" value="Acyl_Trfase/lysoPLipase"/>
</dbReference>
<dbReference type="Gene3D" id="3.10.129.110">
    <property type="entry name" value="Polyketide synthase dehydratase"/>
    <property type="match status" value="1"/>
</dbReference>
<dbReference type="Gene3D" id="3.40.50.720">
    <property type="entry name" value="NAD(P)-binding Rossmann-like Domain"/>
    <property type="match status" value="3"/>
</dbReference>
<dbReference type="InterPro" id="IPR001242">
    <property type="entry name" value="Condensation_dom"/>
</dbReference>
<gene>
    <name evidence="14" type="ORF">PEX2_061000</name>
</gene>
<dbReference type="InterPro" id="IPR000873">
    <property type="entry name" value="AMP-dep_synth/lig_dom"/>
</dbReference>
<dbReference type="InterPro" id="IPR036736">
    <property type="entry name" value="ACP-like_sf"/>
</dbReference>
<dbReference type="SUPFAM" id="SSF52151">
    <property type="entry name" value="FabD/lysophospholipase-like"/>
    <property type="match status" value="1"/>
</dbReference>
<feature type="compositionally biased region" description="Polar residues" evidence="10">
    <location>
        <begin position="2492"/>
        <end position="2506"/>
    </location>
</feature>
<feature type="compositionally biased region" description="Polar residues" evidence="10">
    <location>
        <begin position="2519"/>
        <end position="2546"/>
    </location>
</feature>
<feature type="region of interest" description="C-terminal hotdog fold" evidence="9">
    <location>
        <begin position="1096"/>
        <end position="1253"/>
    </location>
</feature>
<dbReference type="PROSITE" id="PS52019">
    <property type="entry name" value="PKS_MFAS_DH"/>
    <property type="match status" value="1"/>
</dbReference>
<evidence type="ECO:0000256" key="10">
    <source>
        <dbReference type="SAM" id="MobiDB-lite"/>
    </source>
</evidence>
<dbReference type="InterPro" id="IPR042099">
    <property type="entry name" value="ANL_N_sf"/>
</dbReference>
<evidence type="ECO:0000259" key="12">
    <source>
        <dbReference type="PROSITE" id="PS52004"/>
    </source>
</evidence>
<evidence type="ECO:0000256" key="9">
    <source>
        <dbReference type="PROSITE-ProRule" id="PRU01363"/>
    </source>
</evidence>
<dbReference type="InterPro" id="IPR036291">
    <property type="entry name" value="NAD(P)-bd_dom_sf"/>
</dbReference>
<feature type="domain" description="Ketosynthase family 3 (KS3)" evidence="12">
    <location>
        <begin position="5"/>
        <end position="438"/>
    </location>
</feature>
<dbReference type="Pfam" id="PF00550">
    <property type="entry name" value="PP-binding"/>
    <property type="match status" value="2"/>
</dbReference>
<organism evidence="14 15">
    <name type="scientific">Penicillium expansum</name>
    <name type="common">Blue mold rot fungus</name>
    <dbReference type="NCBI Taxonomy" id="27334"/>
    <lineage>
        <taxon>Eukaryota</taxon>
        <taxon>Fungi</taxon>
        <taxon>Dikarya</taxon>
        <taxon>Ascomycota</taxon>
        <taxon>Pezizomycotina</taxon>
        <taxon>Eurotiomycetes</taxon>
        <taxon>Eurotiomycetidae</taxon>
        <taxon>Eurotiales</taxon>
        <taxon>Aspergillaceae</taxon>
        <taxon>Penicillium</taxon>
    </lineage>
</organism>
<dbReference type="Gene3D" id="3.30.559.10">
    <property type="entry name" value="Chloramphenicol acetyltransferase-like domain"/>
    <property type="match status" value="1"/>
</dbReference>